<organism evidence="12 13">
    <name type="scientific">Desmophyllum pertusum</name>
    <dbReference type="NCBI Taxonomy" id="174260"/>
    <lineage>
        <taxon>Eukaryota</taxon>
        <taxon>Metazoa</taxon>
        <taxon>Cnidaria</taxon>
        <taxon>Anthozoa</taxon>
        <taxon>Hexacorallia</taxon>
        <taxon>Scleractinia</taxon>
        <taxon>Caryophylliina</taxon>
        <taxon>Caryophylliidae</taxon>
        <taxon>Desmophyllum</taxon>
    </lineage>
</organism>
<evidence type="ECO:0000259" key="11">
    <source>
        <dbReference type="Pfam" id="PF16178"/>
    </source>
</evidence>
<dbReference type="InterPro" id="IPR032394">
    <property type="entry name" value="Anoct_dimer"/>
</dbReference>
<feature type="domain" description="Anoctamin dimerisation" evidence="11">
    <location>
        <begin position="45"/>
        <end position="273"/>
    </location>
</feature>
<feature type="transmembrane region" description="Helical" evidence="8">
    <location>
        <begin position="446"/>
        <end position="467"/>
    </location>
</feature>
<feature type="transmembrane region" description="Helical" evidence="8">
    <location>
        <begin position="813"/>
        <end position="836"/>
    </location>
</feature>
<dbReference type="GO" id="GO:0046983">
    <property type="term" value="F:protein dimerization activity"/>
    <property type="evidence" value="ECO:0007669"/>
    <property type="project" value="InterPro"/>
</dbReference>
<accession>A0A9W9YGI7</accession>
<reference evidence="12" key="1">
    <citation type="submission" date="2023-01" db="EMBL/GenBank/DDBJ databases">
        <title>Genome assembly of the deep-sea coral Lophelia pertusa.</title>
        <authorList>
            <person name="Herrera S."/>
            <person name="Cordes E."/>
        </authorList>
    </citation>
    <scope>NUCLEOTIDE SEQUENCE</scope>
    <source>
        <strain evidence="12">USNM1676648</strain>
        <tissue evidence="12">Polyp</tissue>
    </source>
</reference>
<dbReference type="GO" id="GO:0005254">
    <property type="term" value="F:chloride channel activity"/>
    <property type="evidence" value="ECO:0007669"/>
    <property type="project" value="TreeGrafter"/>
</dbReference>
<keyword evidence="4 8" id="KW-0812">Transmembrane</keyword>
<evidence type="ECO:0000256" key="5">
    <source>
        <dbReference type="ARBA" id="ARBA00022989"/>
    </source>
</evidence>
<keyword evidence="5 8" id="KW-1133">Transmembrane helix</keyword>
<dbReference type="OrthoDB" id="296386at2759"/>
<evidence type="ECO:0000256" key="2">
    <source>
        <dbReference type="ARBA" id="ARBA00009671"/>
    </source>
</evidence>
<evidence type="ECO:0000313" key="12">
    <source>
        <dbReference type="EMBL" id="KAJ7340377.1"/>
    </source>
</evidence>
<dbReference type="EMBL" id="MU827778">
    <property type="protein sequence ID" value="KAJ7340377.1"/>
    <property type="molecule type" value="Genomic_DNA"/>
</dbReference>
<name>A0A9W9YGI7_9CNID</name>
<feature type="transmembrane region" description="Helical" evidence="8">
    <location>
        <begin position="652"/>
        <end position="674"/>
    </location>
</feature>
<keyword evidence="7" id="KW-0325">Glycoprotein</keyword>
<comment type="similarity">
    <text evidence="2 8">Belongs to the anoctamin family.</text>
</comment>
<comment type="subcellular location">
    <subcellularLocation>
        <location evidence="1">Cell membrane</location>
        <topology evidence="1">Multi-pass membrane protein</topology>
    </subcellularLocation>
    <subcellularLocation>
        <location evidence="8">Membrane</location>
        <topology evidence="8">Multi-pass membrane protein</topology>
    </subcellularLocation>
</comment>
<dbReference type="GO" id="GO:0005886">
    <property type="term" value="C:plasma membrane"/>
    <property type="evidence" value="ECO:0007669"/>
    <property type="project" value="UniProtKB-SubCell"/>
</dbReference>
<evidence type="ECO:0000256" key="3">
    <source>
        <dbReference type="ARBA" id="ARBA00022475"/>
    </source>
</evidence>
<protein>
    <recommendedName>
        <fullName evidence="8">Anoctamin</fullName>
    </recommendedName>
</protein>
<dbReference type="InterPro" id="IPR049452">
    <property type="entry name" value="Anoctamin_TM"/>
</dbReference>
<keyword evidence="3" id="KW-1003">Cell membrane</keyword>
<evidence type="ECO:0000313" key="13">
    <source>
        <dbReference type="Proteomes" id="UP001163046"/>
    </source>
</evidence>
<comment type="caution">
    <text evidence="12">The sequence shown here is derived from an EMBL/GenBank/DDBJ whole genome shotgun (WGS) entry which is preliminary data.</text>
</comment>
<evidence type="ECO:0000256" key="4">
    <source>
        <dbReference type="ARBA" id="ARBA00022692"/>
    </source>
</evidence>
<dbReference type="Proteomes" id="UP001163046">
    <property type="component" value="Unassembled WGS sequence"/>
</dbReference>
<feature type="region of interest" description="Disordered" evidence="9">
    <location>
        <begin position="862"/>
        <end position="881"/>
    </location>
</feature>
<comment type="caution">
    <text evidence="8">Lacks conserved residue(s) required for the propagation of feature annotation.</text>
</comment>
<feature type="transmembrane region" description="Helical" evidence="8">
    <location>
        <begin position="487"/>
        <end position="506"/>
    </location>
</feature>
<dbReference type="Pfam" id="PF16178">
    <property type="entry name" value="Anoct_dimer"/>
    <property type="match status" value="1"/>
</dbReference>
<gene>
    <name evidence="12" type="primary">ANO4_11</name>
    <name evidence="12" type="ORF">OS493_003121</name>
</gene>
<dbReference type="AlphaFoldDB" id="A0A9W9YGI7"/>
<keyword evidence="13" id="KW-1185">Reference proteome</keyword>
<feature type="transmembrane region" description="Helical" evidence="8">
    <location>
        <begin position="368"/>
        <end position="387"/>
    </location>
</feature>
<dbReference type="Pfam" id="PF04547">
    <property type="entry name" value="Anoctamin"/>
    <property type="match status" value="1"/>
</dbReference>
<feature type="transmembrane region" description="Helical" evidence="8">
    <location>
        <begin position="288"/>
        <end position="314"/>
    </location>
</feature>
<evidence type="ECO:0000256" key="7">
    <source>
        <dbReference type="ARBA" id="ARBA00023180"/>
    </source>
</evidence>
<evidence type="ECO:0000259" key="10">
    <source>
        <dbReference type="Pfam" id="PF04547"/>
    </source>
</evidence>
<keyword evidence="6 8" id="KW-0472">Membrane</keyword>
<proteinExistence type="inferred from homology"/>
<evidence type="ECO:0000256" key="9">
    <source>
        <dbReference type="SAM" id="MobiDB-lite"/>
    </source>
</evidence>
<sequence length="881" mass="101622">MAKAVSYTKTQNDADILLEMVEPSFHAKGSEPPKGLYLEGAAPNKKIDYVLVYERCEEKETKDDESKEEAGKLEDMRNAFEASLDSAGLIIEHQEIISPQDPKTKRHFVLLHAPWDVMAKRAQKMRLKVPFQENDILFKSWMDKRFGRERMQSLRQRNPLLVHDSTLEDKGNYFMANFKQERLTKFVNHQYKETFFDVVDRVYIVQQICYNARFAEGPDGVGLKKLIYEGAYQAGYPLHDGPIHLEPEEEPTNDRQRLHRDWARFGRMFKFQPYGAIKDYFGSEIALYFAWLGFYTAMLVPLAIIGLVVFLYGIGSAGSHIPVKDVCDKNNKGVWYMCPLCDRQCSYWDLASTTCIYAYVTHFFDNDWTVGLALIASVWATLFLEFWKRRQASLAQEWHTDDFEDEEEPLRPEFSATVTTLKKNEVTGKMEPYVPKTTLYRRYGGVFSIIIFMIFLVIAAVVGVVVYRAAVFASLSGNRDKDIQTRARIITSATAALLNLLAINLLKFAYSKLAVWLTDWENPPTRTDYEDSFTWKMYMFQFVNTYASIFYIAFFKSGLVVGTPSRYKRIGGEFRLDGCSEQGCFLELCVQLLIIMVGQQIIGNITEVAIPMVMNWLKRRKEEKVDHPQYQRDFDLSPQGDHSMFWEYLEVVLQYGFVTMFVAAFPLGPLFALLNSIVEIRVDAINFVSQFRRPDSARAEDIGAWFRILEGVTKLSVLVNAFVLAFTSEYIPKLLYRTKYAPDRDSPDGGTLTGYINNSLAHINVADIFLKEPGTQPENPFENLNYTKPYCRYAGYYDMTAPYKQNKQYWHTIAARLAFVFVFQFTVYLITSFIAWCVPDVPKGLELKAKREKHLTKLAFKGENHGHDSNDEYAHKDTEML</sequence>
<dbReference type="InterPro" id="IPR007632">
    <property type="entry name" value="Anoctamin"/>
</dbReference>
<dbReference type="PANTHER" id="PTHR12308">
    <property type="entry name" value="ANOCTAMIN"/>
    <property type="match status" value="1"/>
</dbReference>
<evidence type="ECO:0000256" key="6">
    <source>
        <dbReference type="ARBA" id="ARBA00023136"/>
    </source>
</evidence>
<feature type="domain" description="Anoctamin transmembrane" evidence="10">
    <location>
        <begin position="277"/>
        <end position="852"/>
    </location>
</feature>
<dbReference type="PANTHER" id="PTHR12308:SF84">
    <property type="entry name" value="ANOCTAMIN"/>
    <property type="match status" value="1"/>
</dbReference>
<evidence type="ECO:0000256" key="1">
    <source>
        <dbReference type="ARBA" id="ARBA00004651"/>
    </source>
</evidence>
<evidence type="ECO:0000256" key="8">
    <source>
        <dbReference type="RuleBase" id="RU280814"/>
    </source>
</evidence>
<feature type="transmembrane region" description="Helical" evidence="8">
    <location>
        <begin position="542"/>
        <end position="561"/>
    </location>
</feature>